<dbReference type="InterPro" id="IPR005110">
    <property type="entry name" value="MoeA_linker/N"/>
</dbReference>
<dbReference type="PANTHER" id="PTHR10192:SF5">
    <property type="entry name" value="GEPHYRIN"/>
    <property type="match status" value="1"/>
</dbReference>
<feature type="domain" description="MoaB/Mog" evidence="10">
    <location>
        <begin position="175"/>
        <end position="313"/>
    </location>
</feature>
<keyword evidence="7" id="KW-0460">Magnesium</keyword>
<comment type="cofactor">
    <cofactor evidence="1">
        <name>Mg(2+)</name>
        <dbReference type="ChEBI" id="CHEBI:18420"/>
    </cofactor>
</comment>
<proteinExistence type="predicted"/>
<reference evidence="11" key="1">
    <citation type="journal article" date="2015" name="Nature">
        <title>Complex archaea that bridge the gap between prokaryotes and eukaryotes.</title>
        <authorList>
            <person name="Spang A."/>
            <person name="Saw J.H."/>
            <person name="Jorgensen S.L."/>
            <person name="Zaremba-Niedzwiedzka K."/>
            <person name="Martijn J."/>
            <person name="Lind A.E."/>
            <person name="van Eijk R."/>
            <person name="Schleper C."/>
            <person name="Guy L."/>
            <person name="Ettema T.J."/>
        </authorList>
    </citation>
    <scope>NUCLEOTIDE SEQUENCE</scope>
</reference>
<evidence type="ECO:0000256" key="1">
    <source>
        <dbReference type="ARBA" id="ARBA00001946"/>
    </source>
</evidence>
<dbReference type="GO" id="GO:0061599">
    <property type="term" value="F:molybdopterin molybdotransferase activity"/>
    <property type="evidence" value="ECO:0007669"/>
    <property type="project" value="UniProtKB-EC"/>
</dbReference>
<keyword evidence="4" id="KW-0500">Molybdenum</keyword>
<comment type="pathway">
    <text evidence="2">Cofactor biosynthesis; molybdopterin biosynthesis.</text>
</comment>
<dbReference type="InterPro" id="IPR036425">
    <property type="entry name" value="MoaB/Mog-like_dom_sf"/>
</dbReference>
<organism evidence="11">
    <name type="scientific">marine sediment metagenome</name>
    <dbReference type="NCBI Taxonomy" id="412755"/>
    <lineage>
        <taxon>unclassified sequences</taxon>
        <taxon>metagenomes</taxon>
        <taxon>ecological metagenomes</taxon>
    </lineage>
</organism>
<gene>
    <name evidence="11" type="ORF">LCGC14_1309780</name>
</gene>
<dbReference type="Gene3D" id="2.40.340.10">
    <property type="entry name" value="MoeA, C-terminal, domain IV"/>
    <property type="match status" value="1"/>
</dbReference>
<dbReference type="InterPro" id="IPR008284">
    <property type="entry name" value="MoCF_biosynth_CS"/>
</dbReference>
<dbReference type="InterPro" id="IPR038987">
    <property type="entry name" value="MoeA-like"/>
</dbReference>
<evidence type="ECO:0000256" key="2">
    <source>
        <dbReference type="ARBA" id="ARBA00005046"/>
    </source>
</evidence>
<keyword evidence="5" id="KW-0808">Transferase</keyword>
<dbReference type="AlphaFoldDB" id="A0A0F9KMT3"/>
<evidence type="ECO:0000256" key="7">
    <source>
        <dbReference type="ARBA" id="ARBA00022842"/>
    </source>
</evidence>
<keyword evidence="8" id="KW-0501">Molybdenum cofactor biosynthesis</keyword>
<dbReference type="Gene3D" id="2.170.190.11">
    <property type="entry name" value="Molybdopterin biosynthesis moea protein, domain 3"/>
    <property type="match status" value="1"/>
</dbReference>
<dbReference type="EMBL" id="LAZR01007719">
    <property type="protein sequence ID" value="KKM83404.1"/>
    <property type="molecule type" value="Genomic_DNA"/>
</dbReference>
<dbReference type="SMART" id="SM00852">
    <property type="entry name" value="MoCF_biosynth"/>
    <property type="match status" value="1"/>
</dbReference>
<comment type="catalytic activity">
    <reaction evidence="9">
        <text>adenylyl-molybdopterin + molybdate = Mo-molybdopterin + AMP + H(+)</text>
        <dbReference type="Rhea" id="RHEA:35047"/>
        <dbReference type="ChEBI" id="CHEBI:15378"/>
        <dbReference type="ChEBI" id="CHEBI:36264"/>
        <dbReference type="ChEBI" id="CHEBI:62727"/>
        <dbReference type="ChEBI" id="CHEBI:71302"/>
        <dbReference type="ChEBI" id="CHEBI:456215"/>
        <dbReference type="EC" id="2.10.1.1"/>
    </reaction>
</comment>
<dbReference type="GO" id="GO:0046872">
    <property type="term" value="F:metal ion binding"/>
    <property type="evidence" value="ECO:0007669"/>
    <property type="project" value="UniProtKB-KW"/>
</dbReference>
<evidence type="ECO:0000256" key="8">
    <source>
        <dbReference type="ARBA" id="ARBA00023150"/>
    </source>
</evidence>
<evidence type="ECO:0000259" key="10">
    <source>
        <dbReference type="SMART" id="SM00852"/>
    </source>
</evidence>
<evidence type="ECO:0000256" key="6">
    <source>
        <dbReference type="ARBA" id="ARBA00022723"/>
    </source>
</evidence>
<dbReference type="InterPro" id="IPR005111">
    <property type="entry name" value="MoeA_C_domain_IV"/>
</dbReference>
<dbReference type="Gene3D" id="3.40.980.10">
    <property type="entry name" value="MoaB/Mog-like domain"/>
    <property type="match status" value="1"/>
</dbReference>
<dbReference type="SUPFAM" id="SSF53218">
    <property type="entry name" value="Molybdenum cofactor biosynthesis proteins"/>
    <property type="match status" value="1"/>
</dbReference>
<comment type="caution">
    <text evidence="11">The sequence shown here is derived from an EMBL/GenBank/DDBJ whole genome shotgun (WGS) entry which is preliminary data.</text>
</comment>
<accession>A0A0F9KMT3</accession>
<dbReference type="EC" id="2.10.1.1" evidence="3"/>
<keyword evidence="6" id="KW-0479">Metal-binding</keyword>
<dbReference type="GO" id="GO:0006777">
    <property type="term" value="P:Mo-molybdopterin cofactor biosynthetic process"/>
    <property type="evidence" value="ECO:0007669"/>
    <property type="project" value="UniProtKB-KW"/>
</dbReference>
<dbReference type="PROSITE" id="PS01079">
    <property type="entry name" value="MOCF_BIOSYNTHESIS_2"/>
    <property type="match status" value="1"/>
</dbReference>
<dbReference type="NCBIfam" id="TIGR00177">
    <property type="entry name" value="molyb_syn"/>
    <property type="match status" value="1"/>
</dbReference>
<dbReference type="InterPro" id="IPR001453">
    <property type="entry name" value="MoaB/Mog_dom"/>
</dbReference>
<dbReference type="PANTHER" id="PTHR10192">
    <property type="entry name" value="MOLYBDOPTERIN BIOSYNTHESIS PROTEIN"/>
    <property type="match status" value="1"/>
</dbReference>
<dbReference type="Pfam" id="PF00994">
    <property type="entry name" value="MoCF_biosynth"/>
    <property type="match status" value="1"/>
</dbReference>
<dbReference type="CDD" id="cd00887">
    <property type="entry name" value="MoeA"/>
    <property type="match status" value="1"/>
</dbReference>
<name>A0A0F9KMT3_9ZZZZ</name>
<dbReference type="FunFam" id="2.170.190.11:FF:000001">
    <property type="entry name" value="Molybdopterin molybdenumtransferase"/>
    <property type="match status" value="1"/>
</dbReference>
<dbReference type="Pfam" id="PF03453">
    <property type="entry name" value="MoeA_N"/>
    <property type="match status" value="1"/>
</dbReference>
<dbReference type="InterPro" id="IPR036688">
    <property type="entry name" value="MoeA_C_domain_IV_sf"/>
</dbReference>
<dbReference type="InterPro" id="IPR036135">
    <property type="entry name" value="MoeA_linker/N_sf"/>
</dbReference>
<dbReference type="SUPFAM" id="SSF63867">
    <property type="entry name" value="MoeA C-terminal domain-like"/>
    <property type="match status" value="1"/>
</dbReference>
<sequence>MIHFEETLRLVLSNAPILPITEKNNYEINSDILAQDIRAREDLPLFSNSAMDGFALRSDDTHSVPVDLKIKGCIKAGDSPRIKVGEGEAVKIMTGAPMPEGADAVIMVEDTEEKERNVQIKKSIKKGENVRIKGEEIKKGQIGLKKGIRLNPASLGFLASMGYEKVKVFGKPKVSVLITGSELVKPGLKLKPGKKWESNSVVLSSVLAEVNIKPILLGITRDNLLDLERQIQEGLKNSDILLISGGISVGDYDFVQEILLRLGVDKVFWRVAIKPGKPTFFGKKGDKLVFGLPGNPVSVLVTFLEFVRPAILKMMGKRDVLLQEREAILEEKLQKKTDRAYFFKGMFQEKNGVAYVKSAGRQHSHILESFTGANCLIFLEKEKNIYEKGERIKIQILPWK</sequence>
<dbReference type="NCBIfam" id="NF045515">
    <property type="entry name" value="Glp_gephyrin"/>
    <property type="match status" value="1"/>
</dbReference>
<dbReference type="UniPathway" id="UPA00344"/>
<dbReference type="FunFam" id="3.40.980.10:FF:000004">
    <property type="entry name" value="Molybdopterin molybdenumtransferase"/>
    <property type="match status" value="1"/>
</dbReference>
<evidence type="ECO:0000256" key="9">
    <source>
        <dbReference type="ARBA" id="ARBA00047317"/>
    </source>
</evidence>
<evidence type="ECO:0000256" key="4">
    <source>
        <dbReference type="ARBA" id="ARBA00022505"/>
    </source>
</evidence>
<evidence type="ECO:0000256" key="3">
    <source>
        <dbReference type="ARBA" id="ARBA00013269"/>
    </source>
</evidence>
<dbReference type="Gene3D" id="3.90.105.10">
    <property type="entry name" value="Molybdopterin biosynthesis moea protein, domain 2"/>
    <property type="match status" value="1"/>
</dbReference>
<evidence type="ECO:0000256" key="5">
    <source>
        <dbReference type="ARBA" id="ARBA00022679"/>
    </source>
</evidence>
<dbReference type="Pfam" id="PF03454">
    <property type="entry name" value="MoeA_C"/>
    <property type="match status" value="1"/>
</dbReference>
<dbReference type="SUPFAM" id="SSF63882">
    <property type="entry name" value="MoeA N-terminal region -like"/>
    <property type="match status" value="1"/>
</dbReference>
<protein>
    <recommendedName>
        <fullName evidence="3">molybdopterin molybdotransferase</fullName>
        <ecNumber evidence="3">2.10.1.1</ecNumber>
    </recommendedName>
</protein>
<dbReference type="GO" id="GO:0005829">
    <property type="term" value="C:cytosol"/>
    <property type="evidence" value="ECO:0007669"/>
    <property type="project" value="TreeGrafter"/>
</dbReference>
<evidence type="ECO:0000313" key="11">
    <source>
        <dbReference type="EMBL" id="KKM83404.1"/>
    </source>
</evidence>